<accession>A0A2G9LKE6</accession>
<evidence type="ECO:0000313" key="3">
    <source>
        <dbReference type="EMBL" id="PIV13742.1"/>
    </source>
</evidence>
<dbReference type="EMBL" id="PETW01000025">
    <property type="protein sequence ID" value="PIV46422.1"/>
    <property type="molecule type" value="Genomic_DNA"/>
</dbReference>
<organism evidence="2 5">
    <name type="scientific">Huberarchaeum crystalense</name>
    <dbReference type="NCBI Taxonomy" id="2014257"/>
    <lineage>
        <taxon>Archaea</taxon>
        <taxon>Candidatus Huberarchaeota</taxon>
        <taxon>Candidatus Huberarchaeia</taxon>
        <taxon>Candidatus Huberarchaeales</taxon>
        <taxon>Candidatus Huberarchaeaceae</taxon>
        <taxon>Candidatus Huberarchaeum</taxon>
    </lineage>
</organism>
<proteinExistence type="predicted"/>
<protein>
    <submittedName>
        <fullName evidence="2">Uncharacterized protein</fullName>
    </submittedName>
</protein>
<feature type="region of interest" description="Disordered" evidence="1">
    <location>
        <begin position="76"/>
        <end position="112"/>
    </location>
</feature>
<name>A0A2G9LKE6_HUBC1</name>
<dbReference type="Proteomes" id="UP000229789">
    <property type="component" value="Unassembled WGS sequence"/>
</dbReference>
<dbReference type="EMBL" id="PEUT01000032">
    <property type="protein sequence ID" value="PIV13742.1"/>
    <property type="molecule type" value="Genomic_DNA"/>
</dbReference>
<reference evidence="2 5" key="1">
    <citation type="submission" date="2017-09" db="EMBL/GenBank/DDBJ databases">
        <title>Depth-based differentiation of microbial function through sediment-hosted aquifers and enrichment of novel symbionts in the deep terrestrial subsurface.</title>
        <authorList>
            <person name="Probst A.J."/>
            <person name="Ladd B."/>
            <person name="Jarett J.K."/>
            <person name="Geller-Mcgrath D.E."/>
            <person name="Sieber C.M."/>
            <person name="Emerson J.B."/>
            <person name="Anantharaman K."/>
            <person name="Thomas B.C."/>
            <person name="Malmstrom R."/>
            <person name="Stieglmeier M."/>
            <person name="Klingl A."/>
            <person name="Woyke T."/>
            <person name="Ryan C.M."/>
            <person name="Banfield J.F."/>
        </authorList>
    </citation>
    <scope>NUCLEOTIDE SEQUENCE [LARGE SCALE GENOMIC DNA]</scope>
    <source>
        <strain evidence="4">CG02_land_8_20_14_3_00_31_209</strain>
        <strain evidence="3">CG03_land_8_20_14_0_80_31_114</strain>
        <strain evidence="2">CG18_big_fil_WC_8_21_14_2_50_31_19</strain>
    </source>
</reference>
<accession>A0A2H9M2D8</accession>
<accession>A0A2H9M7D4</accession>
<dbReference type="EMBL" id="PCUF01000010">
    <property type="protein sequence ID" value="PIN66650.1"/>
    <property type="molecule type" value="Genomic_DNA"/>
</dbReference>
<evidence type="ECO:0000313" key="5">
    <source>
        <dbReference type="Proteomes" id="UP000229789"/>
    </source>
</evidence>
<dbReference type="AlphaFoldDB" id="A0A2G9LKE6"/>
<evidence type="ECO:0000313" key="6">
    <source>
        <dbReference type="Proteomes" id="UP000230477"/>
    </source>
</evidence>
<comment type="caution">
    <text evidence="2">The sequence shown here is derived from an EMBL/GenBank/DDBJ whole genome shotgun (WGS) entry which is preliminary data.</text>
</comment>
<evidence type="ECO:0000313" key="7">
    <source>
        <dbReference type="Proteomes" id="UP000230713"/>
    </source>
</evidence>
<dbReference type="Proteomes" id="UP000230713">
    <property type="component" value="Unassembled WGS sequence"/>
</dbReference>
<evidence type="ECO:0000313" key="4">
    <source>
        <dbReference type="EMBL" id="PIV46422.1"/>
    </source>
</evidence>
<reference evidence="6 7" key="2">
    <citation type="submission" date="2017-09" db="EMBL/GenBank/DDBJ databases">
        <title>Depth-based differentiation of microbial function through sediment-hosted aquifers and enrichment of novel symbionts in the deep terrestrial subsurface.</title>
        <authorList>
            <person name="Probst A.J."/>
            <person name="Ladd B."/>
            <person name="Jarett J.K."/>
            <person name="Geller-Mcgrath D.E."/>
            <person name="Sieber C.M.K."/>
            <person name="Emerson J.B."/>
            <person name="Anantharaman K."/>
            <person name="Thomas B.C."/>
            <person name="Malmstrom R."/>
            <person name="Stieglmeier M."/>
            <person name="Klingl A."/>
            <person name="Woyke T."/>
            <person name="Ryan C.M."/>
            <person name="Banfield J.F."/>
        </authorList>
    </citation>
    <scope>NUCLEOTIDE SEQUENCE [LARGE SCALE GENOMIC DNA]</scope>
</reference>
<sequence length="159" mass="18014">MEKNVKKIDGGTPGEYILAPGEERIIENCYNGGMRCMVSIRDENHWGFASIFSHKIYIGGQWQSPLDKGESTYILQKKEGEGEGEYTRTSEKREDSPIRKFLNSPTTNNNSYHLKIEPDVGKDGIEKVKLSNLGKTPLEFEVFSLEIENRQTPTPTPTM</sequence>
<dbReference type="Proteomes" id="UP000230477">
    <property type="component" value="Unassembled WGS sequence"/>
</dbReference>
<feature type="compositionally biased region" description="Polar residues" evidence="1">
    <location>
        <begin position="103"/>
        <end position="112"/>
    </location>
</feature>
<evidence type="ECO:0000256" key="1">
    <source>
        <dbReference type="SAM" id="MobiDB-lite"/>
    </source>
</evidence>
<evidence type="ECO:0000313" key="2">
    <source>
        <dbReference type="EMBL" id="PIN66650.1"/>
    </source>
</evidence>
<feature type="compositionally biased region" description="Basic and acidic residues" evidence="1">
    <location>
        <begin position="76"/>
        <end position="98"/>
    </location>
</feature>
<gene>
    <name evidence="4" type="ORF">COS22_01410</name>
    <name evidence="3" type="ORF">COS45_01245</name>
    <name evidence="2" type="ORF">COW69_01020</name>
</gene>